<sequence length="299" mass="32383">MAVVCRPACSEDLARAEEIVVASINELTERRGFGKIASSRPQHFQAFSLTDDPEGLWVADDDGEIVGFAWSWVCGELWFLAQLFVAPDRQSDGIGNQLLGKSFAHAATRGASVKALITFTFNNVSQGLYIRHGLFPRCPIYMVSVPSDRLASRLAEPLLRLEPLAAATARFEDLVPIDVSALGVSRAKHHRYLLGDSTTNGFTIHAGRECVGYVYISDGHIGPLAVRRPDLVGPALAAALSLAARSDAPTISAFVPGASEPALKVAIDHGMHLTLPMLLMSNRQFGDWVSYLPRNPGFM</sequence>
<evidence type="ECO:0000313" key="2">
    <source>
        <dbReference type="EMBL" id="SCB54363.1"/>
    </source>
</evidence>
<dbReference type="AlphaFoldDB" id="A0A1C3XQ13"/>
<dbReference type="Gene3D" id="3.40.630.30">
    <property type="match status" value="1"/>
</dbReference>
<proteinExistence type="predicted"/>
<keyword evidence="3" id="KW-1185">Reference proteome</keyword>
<dbReference type="InterPro" id="IPR000182">
    <property type="entry name" value="GNAT_dom"/>
</dbReference>
<evidence type="ECO:0000313" key="3">
    <source>
        <dbReference type="Proteomes" id="UP000199184"/>
    </source>
</evidence>
<reference evidence="3" key="1">
    <citation type="submission" date="2016-08" db="EMBL/GenBank/DDBJ databases">
        <authorList>
            <person name="Varghese N."/>
            <person name="Submissions Spin"/>
        </authorList>
    </citation>
    <scope>NUCLEOTIDE SEQUENCE [LARGE SCALE GENOMIC DNA]</scope>
    <source>
        <strain evidence="3">ERR11</strain>
    </source>
</reference>
<keyword evidence="2" id="KW-0689">Ribosomal protein</keyword>
<gene>
    <name evidence="2" type="ORF">GA0061098_102597</name>
</gene>
<dbReference type="InterPro" id="IPR016181">
    <property type="entry name" value="Acyl_CoA_acyltransferase"/>
</dbReference>
<accession>A0A1C3XQ13</accession>
<name>A0A1C3XQ13_9BRAD</name>
<dbReference type="GO" id="GO:0016747">
    <property type="term" value="F:acyltransferase activity, transferring groups other than amino-acyl groups"/>
    <property type="evidence" value="ECO:0007669"/>
    <property type="project" value="InterPro"/>
</dbReference>
<dbReference type="Proteomes" id="UP000199184">
    <property type="component" value="Unassembled WGS sequence"/>
</dbReference>
<dbReference type="Pfam" id="PF00583">
    <property type="entry name" value="Acetyltransf_1"/>
    <property type="match status" value="1"/>
</dbReference>
<evidence type="ECO:0000259" key="1">
    <source>
        <dbReference type="PROSITE" id="PS51186"/>
    </source>
</evidence>
<dbReference type="PROSITE" id="PS51186">
    <property type="entry name" value="GNAT"/>
    <property type="match status" value="1"/>
</dbReference>
<feature type="domain" description="N-acetyltransferase" evidence="1">
    <location>
        <begin position="3"/>
        <end position="156"/>
    </location>
</feature>
<dbReference type="SUPFAM" id="SSF55729">
    <property type="entry name" value="Acyl-CoA N-acyltransferases (Nat)"/>
    <property type="match status" value="1"/>
</dbReference>
<keyword evidence="2" id="KW-0687">Ribonucleoprotein</keyword>
<dbReference type="CDD" id="cd04301">
    <property type="entry name" value="NAT_SF"/>
    <property type="match status" value="1"/>
</dbReference>
<dbReference type="GO" id="GO:0005840">
    <property type="term" value="C:ribosome"/>
    <property type="evidence" value="ECO:0007669"/>
    <property type="project" value="UniProtKB-KW"/>
</dbReference>
<organism evidence="2 3">
    <name type="scientific">Bradyrhizobium shewense</name>
    <dbReference type="NCBI Taxonomy" id="1761772"/>
    <lineage>
        <taxon>Bacteria</taxon>
        <taxon>Pseudomonadati</taxon>
        <taxon>Pseudomonadota</taxon>
        <taxon>Alphaproteobacteria</taxon>
        <taxon>Hyphomicrobiales</taxon>
        <taxon>Nitrobacteraceae</taxon>
        <taxon>Bradyrhizobium</taxon>
    </lineage>
</organism>
<protein>
    <submittedName>
        <fullName evidence="2">Ribosomal protein S18 acetylase RimI</fullName>
    </submittedName>
</protein>
<dbReference type="EMBL" id="FMAI01000025">
    <property type="protein sequence ID" value="SCB54363.1"/>
    <property type="molecule type" value="Genomic_DNA"/>
</dbReference>